<organism evidence="2 3">
    <name type="scientific">Tigriopus californicus</name>
    <name type="common">Marine copepod</name>
    <dbReference type="NCBI Taxonomy" id="6832"/>
    <lineage>
        <taxon>Eukaryota</taxon>
        <taxon>Metazoa</taxon>
        <taxon>Ecdysozoa</taxon>
        <taxon>Arthropoda</taxon>
        <taxon>Crustacea</taxon>
        <taxon>Multicrustacea</taxon>
        <taxon>Hexanauplia</taxon>
        <taxon>Copepoda</taxon>
        <taxon>Harpacticoida</taxon>
        <taxon>Harpacticidae</taxon>
        <taxon>Tigriopus</taxon>
    </lineage>
</organism>
<dbReference type="GO" id="GO:0005737">
    <property type="term" value="C:cytoplasm"/>
    <property type="evidence" value="ECO:0007669"/>
    <property type="project" value="TreeGrafter"/>
</dbReference>
<evidence type="ECO:0000256" key="1">
    <source>
        <dbReference type="SAM" id="SignalP"/>
    </source>
</evidence>
<proteinExistence type="predicted"/>
<dbReference type="PANTHER" id="PTHR10612:SF62">
    <property type="entry name" value="LIPOCALIN_CYTOSOLIC FATTY-ACID BINDING DOMAIN-CONTAINING PROTEIN"/>
    <property type="match status" value="1"/>
</dbReference>
<dbReference type="PANTHER" id="PTHR10612">
    <property type="entry name" value="APOLIPOPROTEIN D"/>
    <property type="match status" value="1"/>
</dbReference>
<dbReference type="SUPFAM" id="SSF50814">
    <property type="entry name" value="Lipocalins"/>
    <property type="match status" value="1"/>
</dbReference>
<name>A0A553PBD5_TIGCA</name>
<protein>
    <recommendedName>
        <fullName evidence="4">Lipocalin/cytosolic fatty-acid binding domain-containing protein</fullName>
    </recommendedName>
</protein>
<dbReference type="EMBL" id="VCGU01000005">
    <property type="protein sequence ID" value="TRY75011.1"/>
    <property type="molecule type" value="Genomic_DNA"/>
</dbReference>
<evidence type="ECO:0000313" key="2">
    <source>
        <dbReference type="EMBL" id="TRY75011.1"/>
    </source>
</evidence>
<reference evidence="2 3" key="1">
    <citation type="journal article" date="2018" name="Nat. Ecol. Evol.">
        <title>Genomic signatures of mitonuclear coevolution across populations of Tigriopus californicus.</title>
        <authorList>
            <person name="Barreto F.S."/>
            <person name="Watson E.T."/>
            <person name="Lima T.G."/>
            <person name="Willett C.S."/>
            <person name="Edmands S."/>
            <person name="Li W."/>
            <person name="Burton R.S."/>
        </authorList>
    </citation>
    <scope>NUCLEOTIDE SEQUENCE [LARGE SCALE GENOMIC DNA]</scope>
    <source>
        <strain evidence="2 3">San Diego</strain>
    </source>
</reference>
<gene>
    <name evidence="2" type="ORF">TCAL_12491</name>
</gene>
<comment type="caution">
    <text evidence="2">The sequence shown here is derived from an EMBL/GenBank/DDBJ whole genome shotgun (WGS) entry which is preliminary data.</text>
</comment>
<dbReference type="AlphaFoldDB" id="A0A553PBD5"/>
<dbReference type="OMA" id="IEYDCTS"/>
<accession>A0A553PBD5</accession>
<sequence>MDRFFAIFLVLQCTSWPLVFGAECRHPPPSPDFTNEGYAGRWYEIGKIQTLGGSLFQLGSVCTIATYSPYDPMSGGGDIGYSSSFQEPNGTFVNATGFLVEQEAPGHFVQTLEFFGVEGPSVDYNVIWLDEDSAIEYDCNPNVGMDLNPNDIEYKAGSHEGCWEGFE</sequence>
<dbReference type="GO" id="GO:0006629">
    <property type="term" value="P:lipid metabolic process"/>
    <property type="evidence" value="ECO:0007669"/>
    <property type="project" value="TreeGrafter"/>
</dbReference>
<dbReference type="Proteomes" id="UP000318571">
    <property type="component" value="Chromosome 2"/>
</dbReference>
<keyword evidence="3" id="KW-1185">Reference proteome</keyword>
<dbReference type="InterPro" id="IPR012674">
    <property type="entry name" value="Calycin"/>
</dbReference>
<dbReference type="GO" id="GO:0000302">
    <property type="term" value="P:response to reactive oxygen species"/>
    <property type="evidence" value="ECO:0007669"/>
    <property type="project" value="TreeGrafter"/>
</dbReference>
<evidence type="ECO:0008006" key="4">
    <source>
        <dbReference type="Google" id="ProtNLM"/>
    </source>
</evidence>
<feature type="signal peptide" evidence="1">
    <location>
        <begin position="1"/>
        <end position="21"/>
    </location>
</feature>
<dbReference type="Gene3D" id="2.40.128.20">
    <property type="match status" value="1"/>
</dbReference>
<keyword evidence="1" id="KW-0732">Signal</keyword>
<evidence type="ECO:0000313" key="3">
    <source>
        <dbReference type="Proteomes" id="UP000318571"/>
    </source>
</evidence>
<feature type="chain" id="PRO_5021977174" description="Lipocalin/cytosolic fatty-acid binding domain-containing protein" evidence="1">
    <location>
        <begin position="22"/>
        <end position="167"/>
    </location>
</feature>